<dbReference type="Pfam" id="PF13561">
    <property type="entry name" value="adh_short_C2"/>
    <property type="match status" value="1"/>
</dbReference>
<dbReference type="STRING" id="1121927.GOHSU_29_00500"/>
<evidence type="ECO:0000313" key="4">
    <source>
        <dbReference type="EMBL" id="GAC58067.1"/>
    </source>
</evidence>
<evidence type="ECO:0000256" key="1">
    <source>
        <dbReference type="ARBA" id="ARBA00006484"/>
    </source>
</evidence>
<keyword evidence="5" id="KW-1185">Reference proteome</keyword>
<dbReference type="EMBL" id="BANT01000029">
    <property type="protein sequence ID" value="GAC58067.1"/>
    <property type="molecule type" value="Genomic_DNA"/>
</dbReference>
<evidence type="ECO:0000256" key="2">
    <source>
        <dbReference type="ARBA" id="ARBA00023002"/>
    </source>
</evidence>
<keyword evidence="2" id="KW-0560">Oxidoreductase</keyword>
<dbReference type="GO" id="GO:0016491">
    <property type="term" value="F:oxidoreductase activity"/>
    <property type="evidence" value="ECO:0007669"/>
    <property type="project" value="UniProtKB-KW"/>
</dbReference>
<dbReference type="AlphaFoldDB" id="L7LDD2"/>
<name>L7LDD2_9ACTN</name>
<comment type="similarity">
    <text evidence="1">Belongs to the short-chain dehydrogenases/reductases (SDR) family.</text>
</comment>
<protein>
    <submittedName>
        <fullName evidence="4">3-oxoacyl-[acyl-carrier-protein] reductase</fullName>
    </submittedName>
</protein>
<organism evidence="4 5">
    <name type="scientific">Gordonia hirsuta DSM 44140 = NBRC 16056</name>
    <dbReference type="NCBI Taxonomy" id="1121927"/>
    <lineage>
        <taxon>Bacteria</taxon>
        <taxon>Bacillati</taxon>
        <taxon>Actinomycetota</taxon>
        <taxon>Actinomycetes</taxon>
        <taxon>Mycobacteriales</taxon>
        <taxon>Gordoniaceae</taxon>
        <taxon>Gordonia</taxon>
    </lineage>
</organism>
<gene>
    <name evidence="4" type="primary">fabG</name>
    <name evidence="4" type="ORF">GOHSU_29_00500</name>
</gene>
<dbReference type="InterPro" id="IPR002347">
    <property type="entry name" value="SDR_fam"/>
</dbReference>
<dbReference type="InterPro" id="IPR036291">
    <property type="entry name" value="NAD(P)-bd_dom_sf"/>
</dbReference>
<feature type="region of interest" description="Disordered" evidence="3">
    <location>
        <begin position="160"/>
        <end position="190"/>
    </location>
</feature>
<dbReference type="PANTHER" id="PTHR43639">
    <property type="entry name" value="OXIDOREDUCTASE, SHORT-CHAIN DEHYDROGENASE/REDUCTASE FAMILY (AFU_ORTHOLOGUE AFUA_5G02870)"/>
    <property type="match status" value="1"/>
</dbReference>
<comment type="caution">
    <text evidence="4">The sequence shown here is derived from an EMBL/GenBank/DDBJ whole genome shotgun (WGS) entry which is preliminary data.</text>
</comment>
<dbReference type="Gene3D" id="3.40.50.720">
    <property type="entry name" value="NAD(P)-binding Rossmann-like Domain"/>
    <property type="match status" value="1"/>
</dbReference>
<proteinExistence type="inferred from homology"/>
<evidence type="ECO:0000256" key="3">
    <source>
        <dbReference type="SAM" id="MobiDB-lite"/>
    </source>
</evidence>
<dbReference type="Proteomes" id="UP000053405">
    <property type="component" value="Unassembled WGS sequence"/>
</dbReference>
<evidence type="ECO:0000313" key="5">
    <source>
        <dbReference type="Proteomes" id="UP000053405"/>
    </source>
</evidence>
<sequence length="190" mass="19732">MSERTLADKNVLIAGDGKDLGGLIARQAAAAGAHVAIHFNSEASRADAEQTLAAIEAGGRSGVLIQADLTVPENTARLFAEAEAGIGKIDVAVNTVGKILRKPILDTTEAEHDEMLDVNAKSAYFFINAAGQNLADSGKVTTIVTALLGGFTDGYSTYAGGESRSSNSPGPRRRNSPIAAFPSLPWRLAP</sequence>
<feature type="compositionally biased region" description="Low complexity" evidence="3">
    <location>
        <begin position="160"/>
        <end position="170"/>
    </location>
</feature>
<dbReference type="eggNOG" id="COG1028">
    <property type="taxonomic scope" value="Bacteria"/>
</dbReference>
<accession>L7LDD2</accession>
<reference evidence="4 5" key="1">
    <citation type="submission" date="2012-12" db="EMBL/GenBank/DDBJ databases">
        <title>Whole genome shotgun sequence of Gordonia hirsuta NBRC 16056.</title>
        <authorList>
            <person name="Isaki-Nakamura S."/>
            <person name="Hosoyama A."/>
            <person name="Tsuchikane K."/>
            <person name="Katsumata H."/>
            <person name="Baba S."/>
            <person name="Yamazaki S."/>
            <person name="Fujita N."/>
        </authorList>
    </citation>
    <scope>NUCLEOTIDE SEQUENCE [LARGE SCALE GENOMIC DNA]</scope>
    <source>
        <strain evidence="4 5">NBRC 16056</strain>
    </source>
</reference>
<dbReference type="PANTHER" id="PTHR43639:SF1">
    <property type="entry name" value="SHORT-CHAIN DEHYDROGENASE_REDUCTASE FAMILY PROTEIN"/>
    <property type="match status" value="1"/>
</dbReference>
<dbReference type="SUPFAM" id="SSF51735">
    <property type="entry name" value="NAD(P)-binding Rossmann-fold domains"/>
    <property type="match status" value="1"/>
</dbReference>